<organism evidence="4 5">
    <name type="scientific">Meira miltonrushii</name>
    <dbReference type="NCBI Taxonomy" id="1280837"/>
    <lineage>
        <taxon>Eukaryota</taxon>
        <taxon>Fungi</taxon>
        <taxon>Dikarya</taxon>
        <taxon>Basidiomycota</taxon>
        <taxon>Ustilaginomycotina</taxon>
        <taxon>Exobasidiomycetes</taxon>
        <taxon>Exobasidiales</taxon>
        <taxon>Brachybasidiaceae</taxon>
        <taxon>Meira</taxon>
    </lineage>
</organism>
<dbReference type="GO" id="GO:0008623">
    <property type="term" value="C:CHRAC"/>
    <property type="evidence" value="ECO:0007669"/>
    <property type="project" value="TreeGrafter"/>
</dbReference>
<dbReference type="Gene3D" id="1.10.20.10">
    <property type="entry name" value="Histone, subunit A"/>
    <property type="match status" value="1"/>
</dbReference>
<sequence length="95" mass="10964">FPLARVSRIVKADPDIQMTSKDAIWTIAVATELFIKHLTDSLIAKTKLDKKKIASYKELSAVVDTQEEFEFLQEVIPEPIQAQEAFQFRRELQEQ</sequence>
<dbReference type="CDD" id="cd23645">
    <property type="entry name" value="HFD_Dpb3-like"/>
    <property type="match status" value="1"/>
</dbReference>
<dbReference type="InterPro" id="IPR050568">
    <property type="entry name" value="Transcr_DNA_Rep_Reg"/>
</dbReference>
<evidence type="ECO:0000256" key="2">
    <source>
        <dbReference type="ARBA" id="ARBA00023242"/>
    </source>
</evidence>
<dbReference type="GO" id="GO:0046982">
    <property type="term" value="F:protein heterodimerization activity"/>
    <property type="evidence" value="ECO:0007669"/>
    <property type="project" value="InterPro"/>
</dbReference>
<dbReference type="AlphaFoldDB" id="A0A316VP19"/>
<dbReference type="InterPro" id="IPR009072">
    <property type="entry name" value="Histone-fold"/>
</dbReference>
<evidence type="ECO:0000256" key="1">
    <source>
        <dbReference type="ARBA" id="ARBA00004123"/>
    </source>
</evidence>
<feature type="non-terminal residue" evidence="4">
    <location>
        <position position="1"/>
    </location>
</feature>
<dbReference type="PANTHER" id="PTHR10252">
    <property type="entry name" value="HISTONE-LIKE TRANSCRIPTION FACTOR CCAAT-RELATED"/>
    <property type="match status" value="1"/>
</dbReference>
<dbReference type="RefSeq" id="XP_025358173.1">
    <property type="nucleotide sequence ID" value="XM_025496055.1"/>
</dbReference>
<dbReference type="GO" id="GO:0006261">
    <property type="term" value="P:DNA-templated DNA replication"/>
    <property type="evidence" value="ECO:0007669"/>
    <property type="project" value="TreeGrafter"/>
</dbReference>
<keyword evidence="5" id="KW-1185">Reference proteome</keyword>
<dbReference type="InParanoid" id="A0A316VP19"/>
<comment type="subcellular location">
    <subcellularLocation>
        <location evidence="1">Nucleus</location>
    </subcellularLocation>
</comment>
<proteinExistence type="predicted"/>
<dbReference type="GeneID" id="37017836"/>
<feature type="domain" description="Transcription factor CBF/NF-Y/archaeal histone" evidence="3">
    <location>
        <begin position="1"/>
        <end position="63"/>
    </location>
</feature>
<gene>
    <name evidence="4" type="ORF">FA14DRAFT_114462</name>
</gene>
<dbReference type="SUPFAM" id="SSF47113">
    <property type="entry name" value="Histone-fold"/>
    <property type="match status" value="1"/>
</dbReference>
<evidence type="ECO:0000313" key="5">
    <source>
        <dbReference type="Proteomes" id="UP000245771"/>
    </source>
</evidence>
<accession>A0A316VP19</accession>
<dbReference type="Proteomes" id="UP000245771">
    <property type="component" value="Unassembled WGS sequence"/>
</dbReference>
<protein>
    <submittedName>
        <fullName evidence="4">Histone-fold-containing protein</fullName>
    </submittedName>
</protein>
<evidence type="ECO:0000313" key="4">
    <source>
        <dbReference type="EMBL" id="PWN37871.1"/>
    </source>
</evidence>
<dbReference type="STRING" id="1280837.A0A316VP19"/>
<dbReference type="FunCoup" id="A0A316VP19">
    <property type="interactions" value="399"/>
</dbReference>
<dbReference type="EMBL" id="KZ819602">
    <property type="protein sequence ID" value="PWN37871.1"/>
    <property type="molecule type" value="Genomic_DNA"/>
</dbReference>
<dbReference type="PANTHER" id="PTHR10252:SF54">
    <property type="entry name" value="CHROMATIN ACCESSIBILITY COMPLEX PROTEIN 1"/>
    <property type="match status" value="1"/>
</dbReference>
<feature type="non-terminal residue" evidence="4">
    <location>
        <position position="95"/>
    </location>
</feature>
<evidence type="ECO:0000259" key="3">
    <source>
        <dbReference type="Pfam" id="PF00808"/>
    </source>
</evidence>
<name>A0A316VP19_9BASI</name>
<dbReference type="Pfam" id="PF00808">
    <property type="entry name" value="CBFD_NFYB_HMF"/>
    <property type="match status" value="1"/>
</dbReference>
<dbReference type="InterPro" id="IPR003958">
    <property type="entry name" value="CBFA_NFYB_domain"/>
</dbReference>
<reference evidence="4 5" key="1">
    <citation type="journal article" date="2018" name="Mol. Biol. Evol.">
        <title>Broad Genomic Sampling Reveals a Smut Pathogenic Ancestry of the Fungal Clade Ustilaginomycotina.</title>
        <authorList>
            <person name="Kijpornyongpan T."/>
            <person name="Mondo S.J."/>
            <person name="Barry K."/>
            <person name="Sandor L."/>
            <person name="Lee J."/>
            <person name="Lipzen A."/>
            <person name="Pangilinan J."/>
            <person name="LaButti K."/>
            <person name="Hainaut M."/>
            <person name="Henrissat B."/>
            <person name="Grigoriev I.V."/>
            <person name="Spatafora J.W."/>
            <person name="Aime M.C."/>
        </authorList>
    </citation>
    <scope>NUCLEOTIDE SEQUENCE [LARGE SCALE GENOMIC DNA]</scope>
    <source>
        <strain evidence="4 5">MCA 3882</strain>
    </source>
</reference>
<keyword evidence="2" id="KW-0539">Nucleus</keyword>
<dbReference type="OrthoDB" id="636685at2759"/>